<dbReference type="InterPro" id="IPR029442">
    <property type="entry name" value="GyrI-like"/>
</dbReference>
<dbReference type="InterPro" id="IPR053182">
    <property type="entry name" value="YobU-like_regulator"/>
</dbReference>
<protein>
    <recommendedName>
        <fullName evidence="1">AraC effector-binding domain-containing protein</fullName>
    </recommendedName>
</protein>
<dbReference type="InterPro" id="IPR011256">
    <property type="entry name" value="Reg_factor_effector_dom_sf"/>
</dbReference>
<dbReference type="EMBL" id="BMKK01000001">
    <property type="protein sequence ID" value="GGD43712.1"/>
    <property type="molecule type" value="Genomic_DNA"/>
</dbReference>
<evidence type="ECO:0000313" key="3">
    <source>
        <dbReference type="Proteomes" id="UP000609064"/>
    </source>
</evidence>
<evidence type="ECO:0000259" key="1">
    <source>
        <dbReference type="SMART" id="SM00871"/>
    </source>
</evidence>
<keyword evidence="3" id="KW-1185">Reference proteome</keyword>
<sequence>MDAPVINILAPKTLIGKKLEMSYMNNRTGELWCSFMPRRKEIHNQIGSELYSMQIYNGIFDFRNFNPNDTFTKWAAVEVSDFEQIPENMEHYTLKGGLYAVFTHKGPASAFMPTFQYIFEEWLPNSAYEVDDREHFELLGEKYKNESPDSEEEIWIPIKPRS</sequence>
<dbReference type="RefSeq" id="WP_188764230.1">
    <property type="nucleotide sequence ID" value="NZ_BMKK01000001.1"/>
</dbReference>
<dbReference type="PANTHER" id="PTHR36444">
    <property type="entry name" value="TRANSCRIPTIONAL REGULATOR PROTEIN YOBU-RELATED"/>
    <property type="match status" value="1"/>
</dbReference>
<dbReference type="SMART" id="SM00871">
    <property type="entry name" value="AraC_E_bind"/>
    <property type="match status" value="1"/>
</dbReference>
<evidence type="ECO:0000313" key="2">
    <source>
        <dbReference type="EMBL" id="GGD43712.1"/>
    </source>
</evidence>
<feature type="domain" description="AraC effector-binding" evidence="1">
    <location>
        <begin position="2"/>
        <end position="159"/>
    </location>
</feature>
<dbReference type="PANTHER" id="PTHR36444:SF2">
    <property type="entry name" value="TRANSCRIPTIONAL REGULATOR PROTEIN YOBU-RELATED"/>
    <property type="match status" value="1"/>
</dbReference>
<proteinExistence type="predicted"/>
<dbReference type="Gene3D" id="3.20.80.10">
    <property type="entry name" value="Regulatory factor, effector binding domain"/>
    <property type="match status" value="1"/>
</dbReference>
<accession>A0A916YFZ5</accession>
<dbReference type="SUPFAM" id="SSF55136">
    <property type="entry name" value="Probable bacterial effector-binding domain"/>
    <property type="match status" value="1"/>
</dbReference>
<reference evidence="2" key="2">
    <citation type="submission" date="2020-09" db="EMBL/GenBank/DDBJ databases">
        <authorList>
            <person name="Sun Q."/>
            <person name="Zhou Y."/>
        </authorList>
    </citation>
    <scope>NUCLEOTIDE SEQUENCE</scope>
    <source>
        <strain evidence="2">CGMCC 1.15958</strain>
    </source>
</reference>
<dbReference type="InterPro" id="IPR010499">
    <property type="entry name" value="AraC_E-bd"/>
</dbReference>
<reference evidence="2" key="1">
    <citation type="journal article" date="2014" name="Int. J. Syst. Evol. Microbiol.">
        <title>Complete genome sequence of Corynebacterium casei LMG S-19264T (=DSM 44701T), isolated from a smear-ripened cheese.</title>
        <authorList>
            <consortium name="US DOE Joint Genome Institute (JGI-PGF)"/>
            <person name="Walter F."/>
            <person name="Albersmeier A."/>
            <person name="Kalinowski J."/>
            <person name="Ruckert C."/>
        </authorList>
    </citation>
    <scope>NUCLEOTIDE SEQUENCE</scope>
    <source>
        <strain evidence="2">CGMCC 1.15958</strain>
    </source>
</reference>
<gene>
    <name evidence="2" type="ORF">GCM10011514_04540</name>
</gene>
<name>A0A916YFZ5_9BACT</name>
<dbReference type="Pfam" id="PF06445">
    <property type="entry name" value="GyrI-like"/>
    <property type="match status" value="1"/>
</dbReference>
<comment type="caution">
    <text evidence="2">The sequence shown here is derived from an EMBL/GenBank/DDBJ whole genome shotgun (WGS) entry which is preliminary data.</text>
</comment>
<dbReference type="Proteomes" id="UP000609064">
    <property type="component" value="Unassembled WGS sequence"/>
</dbReference>
<organism evidence="2 3">
    <name type="scientific">Emticicia aquatilis</name>
    <dbReference type="NCBI Taxonomy" id="1537369"/>
    <lineage>
        <taxon>Bacteria</taxon>
        <taxon>Pseudomonadati</taxon>
        <taxon>Bacteroidota</taxon>
        <taxon>Cytophagia</taxon>
        <taxon>Cytophagales</taxon>
        <taxon>Leadbetterellaceae</taxon>
        <taxon>Emticicia</taxon>
    </lineage>
</organism>
<dbReference type="AlphaFoldDB" id="A0A916YFZ5"/>